<evidence type="ECO:0000256" key="1">
    <source>
        <dbReference type="SAM" id="MobiDB-lite"/>
    </source>
</evidence>
<evidence type="ECO:0000313" key="6">
    <source>
        <dbReference type="Proteomes" id="UP000464178"/>
    </source>
</evidence>
<protein>
    <recommendedName>
        <fullName evidence="4">Cytochrome C Planctomycete-type domain-containing protein</fullName>
    </recommendedName>
</protein>
<feature type="domain" description="Cytochrome C Planctomycete-type" evidence="4">
    <location>
        <begin position="41"/>
        <end position="95"/>
    </location>
</feature>
<accession>A0A6P2D7K7</accession>
<feature type="transmembrane region" description="Helical" evidence="2">
    <location>
        <begin position="226"/>
        <end position="246"/>
    </location>
</feature>
<feature type="transmembrane region" description="Helical" evidence="2">
    <location>
        <begin position="194"/>
        <end position="214"/>
    </location>
</feature>
<dbReference type="Pfam" id="PF07635">
    <property type="entry name" value="PSCyt1"/>
    <property type="match status" value="1"/>
</dbReference>
<dbReference type="RefSeq" id="WP_162670757.1">
    <property type="nucleotide sequence ID" value="NZ_LR593886.1"/>
</dbReference>
<dbReference type="InterPro" id="IPR011429">
    <property type="entry name" value="Cyt_c_Planctomycete-type"/>
</dbReference>
<reference evidence="5 6" key="1">
    <citation type="submission" date="2019-05" db="EMBL/GenBank/DDBJ databases">
        <authorList>
            <consortium name="Science for Life Laboratories"/>
        </authorList>
    </citation>
    <scope>NUCLEOTIDE SEQUENCE [LARGE SCALE GENOMIC DNA]</scope>
    <source>
        <strain evidence="5">Soil9</strain>
    </source>
</reference>
<sequence>MRWITAPVVLAASFVPTAMAQSPIPEPDLGADVRGIFAARCAACHGPDLVKPKGRFGYVLDLHKVANNPEMVVPSRPDESELWTLISRNEMPPSDSPQGPLTASEKERVRAWIAAGAPDARPATTSAPRAGASDTSANHVPAAPLPTTERVLRWLGKLHLLALHFPIALMLAAGAGELISIAKRSRVPAPGVQFCVTLAALAVVPTVIFGWLFAASGNGIGSSQLLFAHRWLGTATGVWVLITALGAERDAYRGLRGWDVRVGLAIGAVLVGLTAHIGGLMEHGSDFFAW</sequence>
<keyword evidence="2" id="KW-0812">Transmembrane</keyword>
<dbReference type="EMBL" id="LR593886">
    <property type="protein sequence ID" value="VTR96476.1"/>
    <property type="molecule type" value="Genomic_DNA"/>
</dbReference>
<feature type="transmembrane region" description="Helical" evidence="2">
    <location>
        <begin position="161"/>
        <end position="182"/>
    </location>
</feature>
<dbReference type="PANTHER" id="PTHR35889:SF3">
    <property type="entry name" value="F-BOX DOMAIN-CONTAINING PROTEIN"/>
    <property type="match status" value="1"/>
</dbReference>
<dbReference type="GO" id="GO:0020037">
    <property type="term" value="F:heme binding"/>
    <property type="evidence" value="ECO:0007669"/>
    <property type="project" value="InterPro"/>
</dbReference>
<dbReference type="PANTHER" id="PTHR35889">
    <property type="entry name" value="CYCLOINULO-OLIGOSACCHARIDE FRUCTANOTRANSFERASE-RELATED"/>
    <property type="match status" value="1"/>
</dbReference>
<feature type="region of interest" description="Disordered" evidence="1">
    <location>
        <begin position="118"/>
        <end position="142"/>
    </location>
</feature>
<evidence type="ECO:0000313" key="5">
    <source>
        <dbReference type="EMBL" id="VTR96476.1"/>
    </source>
</evidence>
<dbReference type="SUPFAM" id="SSF46626">
    <property type="entry name" value="Cytochrome c"/>
    <property type="match status" value="1"/>
</dbReference>
<evidence type="ECO:0000256" key="3">
    <source>
        <dbReference type="SAM" id="SignalP"/>
    </source>
</evidence>
<dbReference type="AlphaFoldDB" id="A0A6P2D7K7"/>
<evidence type="ECO:0000259" key="4">
    <source>
        <dbReference type="Pfam" id="PF07635"/>
    </source>
</evidence>
<feature type="compositionally biased region" description="Polar residues" evidence="1">
    <location>
        <begin position="123"/>
        <end position="138"/>
    </location>
</feature>
<organism evidence="5 6">
    <name type="scientific">Gemmata massiliana</name>
    <dbReference type="NCBI Taxonomy" id="1210884"/>
    <lineage>
        <taxon>Bacteria</taxon>
        <taxon>Pseudomonadati</taxon>
        <taxon>Planctomycetota</taxon>
        <taxon>Planctomycetia</taxon>
        <taxon>Gemmatales</taxon>
        <taxon>Gemmataceae</taxon>
        <taxon>Gemmata</taxon>
    </lineage>
</organism>
<dbReference type="Proteomes" id="UP000464178">
    <property type="component" value="Chromosome"/>
</dbReference>
<dbReference type="GO" id="GO:0009055">
    <property type="term" value="F:electron transfer activity"/>
    <property type="evidence" value="ECO:0007669"/>
    <property type="project" value="InterPro"/>
</dbReference>
<keyword evidence="2" id="KW-0472">Membrane</keyword>
<feature type="chain" id="PRO_5027081029" description="Cytochrome C Planctomycete-type domain-containing protein" evidence="3">
    <location>
        <begin position="21"/>
        <end position="290"/>
    </location>
</feature>
<dbReference type="KEGG" id="gms:SOIL9_12380"/>
<feature type="transmembrane region" description="Helical" evidence="2">
    <location>
        <begin position="258"/>
        <end position="281"/>
    </location>
</feature>
<keyword evidence="3" id="KW-0732">Signal</keyword>
<name>A0A6P2D7K7_9BACT</name>
<keyword evidence="2" id="KW-1133">Transmembrane helix</keyword>
<dbReference type="InterPro" id="IPR036909">
    <property type="entry name" value="Cyt_c-like_dom_sf"/>
</dbReference>
<proteinExistence type="predicted"/>
<evidence type="ECO:0000256" key="2">
    <source>
        <dbReference type="SAM" id="Phobius"/>
    </source>
</evidence>
<feature type="signal peptide" evidence="3">
    <location>
        <begin position="1"/>
        <end position="20"/>
    </location>
</feature>
<gene>
    <name evidence="5" type="ORF">SOIL9_12380</name>
</gene>
<keyword evidence="6" id="KW-1185">Reference proteome</keyword>